<dbReference type="PROSITE" id="PS51781">
    <property type="entry name" value="SH3B"/>
    <property type="match status" value="1"/>
</dbReference>
<dbReference type="Proteomes" id="UP000779070">
    <property type="component" value="Unassembled WGS sequence"/>
</dbReference>
<name>A0ABS3A017_9VIBR</name>
<sequence length="54" mass="5961">MNLRKSPSISSSVIGKLYAGQTVDVESTANNWAYVKMKDGLEGYASAEYLKPKY</sequence>
<gene>
    <name evidence="2" type="ORF">JYA62_04955</name>
</gene>
<feature type="domain" description="SH3b" evidence="1">
    <location>
        <begin position="1"/>
        <end position="54"/>
    </location>
</feature>
<accession>A0ABS3A017</accession>
<proteinExistence type="predicted"/>
<keyword evidence="3" id="KW-1185">Reference proteome</keyword>
<evidence type="ECO:0000313" key="3">
    <source>
        <dbReference type="Proteomes" id="UP000779070"/>
    </source>
</evidence>
<organism evidence="2 3">
    <name type="scientific">Vibrio neptunius</name>
    <dbReference type="NCBI Taxonomy" id="170651"/>
    <lineage>
        <taxon>Bacteria</taxon>
        <taxon>Pseudomonadati</taxon>
        <taxon>Pseudomonadota</taxon>
        <taxon>Gammaproteobacteria</taxon>
        <taxon>Vibrionales</taxon>
        <taxon>Vibrionaceae</taxon>
        <taxon>Vibrio</taxon>
    </lineage>
</organism>
<dbReference type="InterPro" id="IPR003646">
    <property type="entry name" value="SH3-like_bac-type"/>
</dbReference>
<comment type="caution">
    <text evidence="2">The sequence shown here is derived from an EMBL/GenBank/DDBJ whole genome shotgun (WGS) entry which is preliminary data.</text>
</comment>
<reference evidence="2 3" key="1">
    <citation type="submission" date="2021-02" db="EMBL/GenBank/DDBJ databases">
        <title>Draft Genome Sequences of 5 Vibrio neptunius Strains Isolated From of Bivalve Hatcheries.</title>
        <authorList>
            <person name="Galvis F."/>
            <person name="Barja J.L."/>
            <person name="Lemos M.L."/>
            <person name="Balado M."/>
        </authorList>
    </citation>
    <scope>NUCLEOTIDE SEQUENCE [LARGE SCALE GENOMIC DNA]</scope>
    <source>
        <strain evidence="2 3">PP-145.98</strain>
    </source>
</reference>
<dbReference type="Gene3D" id="2.30.30.40">
    <property type="entry name" value="SH3 Domains"/>
    <property type="match status" value="1"/>
</dbReference>
<evidence type="ECO:0000313" key="2">
    <source>
        <dbReference type="EMBL" id="MBN3577017.1"/>
    </source>
</evidence>
<protein>
    <submittedName>
        <fullName evidence="2">SH3 domain-containing protein</fullName>
    </submittedName>
</protein>
<dbReference type="Pfam" id="PF08239">
    <property type="entry name" value="SH3_3"/>
    <property type="match status" value="1"/>
</dbReference>
<dbReference type="EMBL" id="JAFHLB010000004">
    <property type="protein sequence ID" value="MBN3577017.1"/>
    <property type="molecule type" value="Genomic_DNA"/>
</dbReference>
<evidence type="ECO:0000259" key="1">
    <source>
        <dbReference type="PROSITE" id="PS51781"/>
    </source>
</evidence>